<dbReference type="InterPro" id="IPR029044">
    <property type="entry name" value="Nucleotide-diphossugar_trans"/>
</dbReference>
<keyword evidence="3" id="KW-0808">Transferase</keyword>
<keyword evidence="6 8" id="KW-0472">Membrane</keyword>
<gene>
    <name evidence="9" type="ORF">ACO22_02575</name>
</gene>
<keyword evidence="2" id="KW-0328">Glycosyltransferase</keyword>
<feature type="transmembrane region" description="Helical" evidence="8">
    <location>
        <begin position="356"/>
        <end position="376"/>
    </location>
</feature>
<keyword evidence="4 8" id="KW-0812">Transmembrane</keyword>
<evidence type="ECO:0000256" key="2">
    <source>
        <dbReference type="ARBA" id="ARBA00022676"/>
    </source>
</evidence>
<proteinExistence type="predicted"/>
<dbReference type="InterPro" id="IPR052427">
    <property type="entry name" value="Glycosyltrans_GT2/GT47"/>
</dbReference>
<feature type="transmembrane region" description="Helical" evidence="8">
    <location>
        <begin position="292"/>
        <end position="316"/>
    </location>
</feature>
<accession>A0A1D2JIB8</accession>
<reference evidence="9 10" key="1">
    <citation type="submission" date="2016-06" db="EMBL/GenBank/DDBJ databases">
        <authorList>
            <person name="Kjaerup R.B."/>
            <person name="Dalgaard T.S."/>
            <person name="Juul-Madsen H.R."/>
        </authorList>
    </citation>
    <scope>NUCLEOTIDE SEQUENCE [LARGE SCALE GENOMIC DNA]</scope>
    <source>
        <strain evidence="9 10">Pb300</strain>
    </source>
</reference>
<dbReference type="GO" id="GO:0016020">
    <property type="term" value="C:membrane"/>
    <property type="evidence" value="ECO:0007669"/>
    <property type="project" value="UniProtKB-SubCell"/>
</dbReference>
<evidence type="ECO:0000256" key="6">
    <source>
        <dbReference type="ARBA" id="ARBA00023136"/>
    </source>
</evidence>
<dbReference type="PANTHER" id="PTHR47844">
    <property type="entry name" value="SYNTHASE CPS1, PUTATIVE (AFU_ORTHOLOGUE AFUA_7G02500)-RELATED"/>
    <property type="match status" value="1"/>
</dbReference>
<evidence type="ECO:0000256" key="8">
    <source>
        <dbReference type="SAM" id="Phobius"/>
    </source>
</evidence>
<evidence type="ECO:0000256" key="7">
    <source>
        <dbReference type="ARBA" id="ARBA00023180"/>
    </source>
</evidence>
<dbReference type="Proteomes" id="UP000242814">
    <property type="component" value="Unassembled WGS sequence"/>
</dbReference>
<keyword evidence="7" id="KW-0325">Glycoprotein</keyword>
<dbReference type="Pfam" id="PF13641">
    <property type="entry name" value="Glyco_tranf_2_3"/>
    <property type="match status" value="1"/>
</dbReference>
<organism evidence="9 10">
    <name type="scientific">Paracoccidioides brasiliensis</name>
    <dbReference type="NCBI Taxonomy" id="121759"/>
    <lineage>
        <taxon>Eukaryota</taxon>
        <taxon>Fungi</taxon>
        <taxon>Dikarya</taxon>
        <taxon>Ascomycota</taxon>
        <taxon>Pezizomycotina</taxon>
        <taxon>Eurotiomycetes</taxon>
        <taxon>Eurotiomycetidae</taxon>
        <taxon>Onygenales</taxon>
        <taxon>Ajellomycetaceae</taxon>
        <taxon>Paracoccidioides</taxon>
    </lineage>
</organism>
<evidence type="ECO:0000256" key="3">
    <source>
        <dbReference type="ARBA" id="ARBA00022679"/>
    </source>
</evidence>
<feature type="transmembrane region" description="Helical" evidence="8">
    <location>
        <begin position="328"/>
        <end position="350"/>
    </location>
</feature>
<evidence type="ECO:0000313" key="9">
    <source>
        <dbReference type="EMBL" id="ODH37719.1"/>
    </source>
</evidence>
<evidence type="ECO:0008006" key="11">
    <source>
        <dbReference type="Google" id="ProtNLM"/>
    </source>
</evidence>
<evidence type="ECO:0000256" key="5">
    <source>
        <dbReference type="ARBA" id="ARBA00022989"/>
    </source>
</evidence>
<evidence type="ECO:0000256" key="4">
    <source>
        <dbReference type="ARBA" id="ARBA00022692"/>
    </source>
</evidence>
<dbReference type="EMBL" id="LZYO01000082">
    <property type="protein sequence ID" value="ODH37719.1"/>
    <property type="molecule type" value="Genomic_DNA"/>
</dbReference>
<sequence length="523" mass="60200">MNIDDGMKIIENPYCRAENPTLTSQDATIIIPSLLGYGDELKVTLRSVLINEPFQIILVTIDSNRGSAEKMLRTMPASKTRIQLLSIPKPNKRRQMVRAIPEVQTKITVFVDDDVSWPPRELVWLLAVFEKDPIYGGVATCQRLRGSGSSLFSIKRVWDFLGALYLERRNFDCAATTHVDGGMPCLSGRTSAYRTKILQDRDFTYNFTNEEWWFGKYELNADDDNFLSRWMVTHGWETYFQYHPEVEIQTTLESNSKYLKQCVRWSRSNWRSNLTTLIQEQVVWYRQPWSTYAVYLTTLSPPALVGDLALVVFCYYGTKDWDECSRMFTLKALALWMFVSKFIKLIGHYIRNPADFLLLPVSILFGYFHGLIKLYAAFTLDVEALNNAVWAKMVALVLDLSLPFWEQPHGAPAMVLMPVIQNACGKSPEDEGYKELQNLQLTILHFVILRIYWPLLLIVGRGMIPRQIMQDAKSGRNDFLYPSGDGTSNKCTILFLISFRLADPFYNRSHFGPKSSHLPTHRN</sequence>
<dbReference type="PANTHER" id="PTHR47844:SF1">
    <property type="entry name" value="EXOSTOSIN-LIKE 2"/>
    <property type="match status" value="1"/>
</dbReference>
<dbReference type="Gene3D" id="3.90.550.10">
    <property type="entry name" value="Spore Coat Polysaccharide Biosynthesis Protein SpsA, Chain A"/>
    <property type="match status" value="1"/>
</dbReference>
<evidence type="ECO:0000313" key="10">
    <source>
        <dbReference type="Proteomes" id="UP000242814"/>
    </source>
</evidence>
<comment type="subcellular location">
    <subcellularLocation>
        <location evidence="1">Membrane</location>
    </subcellularLocation>
</comment>
<name>A0A1D2JIB8_PARBR</name>
<dbReference type="SUPFAM" id="SSF53448">
    <property type="entry name" value="Nucleotide-diphospho-sugar transferases"/>
    <property type="match status" value="1"/>
</dbReference>
<dbReference type="CDD" id="cd06434">
    <property type="entry name" value="GT2_HAS"/>
    <property type="match status" value="1"/>
</dbReference>
<comment type="caution">
    <text evidence="9">The sequence shown here is derived from an EMBL/GenBank/DDBJ whole genome shotgun (WGS) entry which is preliminary data.</text>
</comment>
<feature type="transmembrane region" description="Helical" evidence="8">
    <location>
        <begin position="443"/>
        <end position="464"/>
    </location>
</feature>
<keyword evidence="5 8" id="KW-1133">Transmembrane helix</keyword>
<dbReference type="VEuPathDB" id="FungiDB:PADG_04274"/>
<protein>
    <recommendedName>
        <fullName evidence="11">Glycosyltransferase 2-like domain-containing protein</fullName>
    </recommendedName>
</protein>
<evidence type="ECO:0000256" key="1">
    <source>
        <dbReference type="ARBA" id="ARBA00004370"/>
    </source>
</evidence>
<dbReference type="AlphaFoldDB" id="A0A1D2JIB8"/>
<dbReference type="GO" id="GO:0016757">
    <property type="term" value="F:glycosyltransferase activity"/>
    <property type="evidence" value="ECO:0007669"/>
    <property type="project" value="UniProtKB-KW"/>
</dbReference>
<dbReference type="VEuPathDB" id="FungiDB:PABG_01194"/>